<evidence type="ECO:0000313" key="10">
    <source>
        <dbReference type="Proteomes" id="UP000245119"/>
    </source>
</evidence>
<dbReference type="PANTHER" id="PTHR47437">
    <property type="entry name" value="JNK-INTERACTING PROTEIN 1-LIKE PROTEIN"/>
    <property type="match status" value="1"/>
</dbReference>
<evidence type="ECO:0000256" key="2">
    <source>
        <dbReference type="ARBA" id="ARBA00009866"/>
    </source>
</evidence>
<dbReference type="PROSITE" id="PS01179">
    <property type="entry name" value="PID"/>
    <property type="match status" value="1"/>
</dbReference>
<dbReference type="Gene3D" id="2.30.29.30">
    <property type="entry name" value="Pleckstrin-homology domain (PH domain)/Phosphotyrosine-binding domain (PTB)"/>
    <property type="match status" value="1"/>
</dbReference>
<dbReference type="GO" id="GO:0046328">
    <property type="term" value="P:regulation of JNK cascade"/>
    <property type="evidence" value="ECO:0007669"/>
    <property type="project" value="InterPro"/>
</dbReference>
<name>A0A2T7P6Y2_POMCA</name>
<feature type="compositionally biased region" description="Polar residues" evidence="6">
    <location>
        <begin position="349"/>
        <end position="363"/>
    </location>
</feature>
<evidence type="ECO:0000259" key="8">
    <source>
        <dbReference type="PROSITE" id="PS50002"/>
    </source>
</evidence>
<accession>A0A2T7P6Y2</accession>
<dbReference type="Proteomes" id="UP000245119">
    <property type="component" value="Linkage Group LG6"/>
</dbReference>
<protein>
    <recommendedName>
        <fullName evidence="11">SH3 domain-containing protein</fullName>
    </recommendedName>
</protein>
<gene>
    <name evidence="9" type="ORF">C0Q70_11782</name>
</gene>
<dbReference type="AlphaFoldDB" id="A0A2T7P6Y2"/>
<organism evidence="9 10">
    <name type="scientific">Pomacea canaliculata</name>
    <name type="common">Golden apple snail</name>
    <dbReference type="NCBI Taxonomy" id="400727"/>
    <lineage>
        <taxon>Eukaryota</taxon>
        <taxon>Metazoa</taxon>
        <taxon>Spiralia</taxon>
        <taxon>Lophotrochozoa</taxon>
        <taxon>Mollusca</taxon>
        <taxon>Gastropoda</taxon>
        <taxon>Caenogastropoda</taxon>
        <taxon>Architaenioglossa</taxon>
        <taxon>Ampullarioidea</taxon>
        <taxon>Ampullariidae</taxon>
        <taxon>Pomacea</taxon>
    </lineage>
</organism>
<dbReference type="FunFam" id="2.30.30.40:FF:000032">
    <property type="entry name" value="Putative C-Jun-amino-terminal kinase-interacting protein 2"/>
    <property type="match status" value="1"/>
</dbReference>
<evidence type="ECO:0008006" key="11">
    <source>
        <dbReference type="Google" id="ProtNLM"/>
    </source>
</evidence>
<dbReference type="InterPro" id="IPR006020">
    <property type="entry name" value="PTB/PI_dom"/>
</dbReference>
<feature type="domain" description="SH3" evidence="8">
    <location>
        <begin position="427"/>
        <end position="488"/>
    </location>
</feature>
<sequence length="631" mass="68469">MLEEETDPASESDADLKYKLFQESTNFHHPIVKHPPETVGAQPLLPGTKTAKEIYNQEHVHSGATPGAGLTTSTSLPPSLPSPSVIATADTSATSTPVDRTQDSDDVEKCYLELQPKVTVEPTCDEETNGEYSADEVSVSRSSSRSPLAGLLVVAAAEERVAGGGSASPSDSETLLTASKPTSLRLPQQRSPAKYQGPYTLACDITPSPQENDSDAGASLPEIRTHDTTSACPNAVPSTSMNSIATSATSPVSGCSNISGGGKPARRPRKLPEIPRKHQGLATASSAKEKSIFDEIQEALIKEVTEDEVFETETTNTTVEAFQASQYPFILKHVGHLFDKKRLLVGYNPTPSRSRNISTSSETGAGASLEEETASAHAKTRASSSSSSTLSWCSGQRRRKNSDGDAIHLFFSGSKRYSSSFATAYQDLEVTHRGMHRFIPRHADEVQVGIGDPIHVIKEYDDLWCEGVNLRTGERGIFPAMYANDLRFLEDSDGEEADYWKFTMRYLGSVEVNAPHGDHALCQAITRVAQQGRIKTASLSTLEINQYGIRMIDKSKDGVLRVHHETSTTESLRMSRVPQRSLHAQSQRCLGERLQEVLPRVHGIHTSNRRHLDGVIAQVLASSAPDPGKRP</sequence>
<dbReference type="EMBL" id="PZQS01000006">
    <property type="protein sequence ID" value="PVD29185.1"/>
    <property type="molecule type" value="Genomic_DNA"/>
</dbReference>
<feature type="region of interest" description="Disordered" evidence="6">
    <location>
        <begin position="123"/>
        <end position="145"/>
    </location>
</feature>
<feature type="compositionally biased region" description="Polar residues" evidence="6">
    <location>
        <begin position="244"/>
        <end position="258"/>
    </location>
</feature>
<dbReference type="CDD" id="cd11801">
    <property type="entry name" value="SH3_JIP1_like"/>
    <property type="match status" value="1"/>
</dbReference>
<evidence type="ECO:0000259" key="7">
    <source>
        <dbReference type="PROSITE" id="PS01179"/>
    </source>
</evidence>
<dbReference type="PROSITE" id="PS50002">
    <property type="entry name" value="SH3"/>
    <property type="match status" value="1"/>
</dbReference>
<feature type="region of interest" description="Disordered" evidence="6">
    <location>
        <begin position="61"/>
        <end position="81"/>
    </location>
</feature>
<feature type="region of interest" description="Disordered" evidence="6">
    <location>
        <begin position="349"/>
        <end position="400"/>
    </location>
</feature>
<dbReference type="InterPro" id="IPR001452">
    <property type="entry name" value="SH3_domain"/>
</dbReference>
<evidence type="ECO:0000256" key="4">
    <source>
        <dbReference type="ARBA" id="ARBA00022490"/>
    </source>
</evidence>
<feature type="region of interest" description="Disordered" evidence="6">
    <location>
        <begin position="244"/>
        <end position="288"/>
    </location>
</feature>
<dbReference type="STRING" id="400727.A0A2T7P6Y2"/>
<dbReference type="SUPFAM" id="SSF50044">
    <property type="entry name" value="SH3-domain"/>
    <property type="match status" value="1"/>
</dbReference>
<evidence type="ECO:0000313" key="9">
    <source>
        <dbReference type="EMBL" id="PVD29185.1"/>
    </source>
</evidence>
<comment type="subcellular location">
    <subcellularLocation>
        <location evidence="1">Cytoplasm</location>
    </subcellularLocation>
</comment>
<evidence type="ECO:0000256" key="3">
    <source>
        <dbReference type="ARBA" id="ARBA00022443"/>
    </source>
</evidence>
<dbReference type="InterPro" id="IPR011993">
    <property type="entry name" value="PH-like_dom_sf"/>
</dbReference>
<feature type="compositionally biased region" description="Low complexity" evidence="6">
    <location>
        <begin position="375"/>
        <end position="394"/>
    </location>
</feature>
<dbReference type="InterPro" id="IPR047178">
    <property type="entry name" value="JIP1_scaffold"/>
</dbReference>
<keyword evidence="3 5" id="KW-0728">SH3 domain</keyword>
<feature type="compositionally biased region" description="Polar residues" evidence="6">
    <location>
        <begin position="169"/>
        <end position="191"/>
    </location>
</feature>
<feature type="region of interest" description="Disordered" evidence="6">
    <location>
        <begin position="163"/>
        <end position="221"/>
    </location>
</feature>
<reference evidence="9 10" key="1">
    <citation type="submission" date="2018-04" db="EMBL/GenBank/DDBJ databases">
        <title>The genome of golden apple snail Pomacea canaliculata provides insight into stress tolerance and invasive adaptation.</title>
        <authorList>
            <person name="Liu C."/>
            <person name="Liu B."/>
            <person name="Ren Y."/>
            <person name="Zhang Y."/>
            <person name="Wang H."/>
            <person name="Li S."/>
            <person name="Jiang F."/>
            <person name="Yin L."/>
            <person name="Zhang G."/>
            <person name="Qian W."/>
            <person name="Fan W."/>
        </authorList>
    </citation>
    <scope>NUCLEOTIDE SEQUENCE [LARGE SCALE GENOMIC DNA]</scope>
    <source>
        <strain evidence="9">SZHN2017</strain>
        <tissue evidence="9">Muscle</tissue>
    </source>
</reference>
<dbReference type="Pfam" id="PF00018">
    <property type="entry name" value="SH3_1"/>
    <property type="match status" value="1"/>
</dbReference>
<dbReference type="GO" id="GO:0008432">
    <property type="term" value="F:JUN kinase binding"/>
    <property type="evidence" value="ECO:0007669"/>
    <property type="project" value="TreeGrafter"/>
</dbReference>
<evidence type="ECO:0000256" key="1">
    <source>
        <dbReference type="ARBA" id="ARBA00004496"/>
    </source>
</evidence>
<dbReference type="InterPro" id="IPR036028">
    <property type="entry name" value="SH3-like_dom_sf"/>
</dbReference>
<keyword evidence="4" id="KW-0963">Cytoplasm</keyword>
<feature type="domain" description="PID" evidence="7">
    <location>
        <begin position="501"/>
        <end position="564"/>
    </location>
</feature>
<dbReference type="GO" id="GO:0007254">
    <property type="term" value="P:JNK cascade"/>
    <property type="evidence" value="ECO:0007669"/>
    <property type="project" value="TreeGrafter"/>
</dbReference>
<dbReference type="Gene3D" id="2.30.30.40">
    <property type="entry name" value="SH3 Domains"/>
    <property type="match status" value="1"/>
</dbReference>
<dbReference type="OrthoDB" id="5965083at2759"/>
<dbReference type="GO" id="GO:0005078">
    <property type="term" value="F:MAP-kinase scaffold activity"/>
    <property type="evidence" value="ECO:0007669"/>
    <property type="project" value="TreeGrafter"/>
</dbReference>
<evidence type="ECO:0000256" key="5">
    <source>
        <dbReference type="PROSITE-ProRule" id="PRU00192"/>
    </source>
</evidence>
<keyword evidence="10" id="KW-1185">Reference proteome</keyword>
<dbReference type="GO" id="GO:0005737">
    <property type="term" value="C:cytoplasm"/>
    <property type="evidence" value="ECO:0007669"/>
    <property type="project" value="UniProtKB-SubCell"/>
</dbReference>
<evidence type="ECO:0000256" key="6">
    <source>
        <dbReference type="SAM" id="MobiDB-lite"/>
    </source>
</evidence>
<dbReference type="SMART" id="SM00326">
    <property type="entry name" value="SH3"/>
    <property type="match status" value="1"/>
</dbReference>
<comment type="caution">
    <text evidence="9">The sequence shown here is derived from an EMBL/GenBank/DDBJ whole genome shotgun (WGS) entry which is preliminary data.</text>
</comment>
<proteinExistence type="inferred from homology"/>
<dbReference type="SUPFAM" id="SSF50729">
    <property type="entry name" value="PH domain-like"/>
    <property type="match status" value="1"/>
</dbReference>
<comment type="similarity">
    <text evidence="2">Belongs to the JIP scaffold family.</text>
</comment>
<dbReference type="PANTHER" id="PTHR47437:SF4">
    <property type="entry name" value="JNK-INTERACTING PROTEIN 1-LIKE PROTEIN"/>
    <property type="match status" value="1"/>
</dbReference>